<dbReference type="GO" id="GO:0020037">
    <property type="term" value="F:heme binding"/>
    <property type="evidence" value="ECO:0007669"/>
    <property type="project" value="InterPro"/>
</dbReference>
<dbReference type="EMBL" id="JPGN01000072">
    <property type="protein sequence ID" value="KFI18799.1"/>
    <property type="molecule type" value="Genomic_DNA"/>
</dbReference>
<comment type="caution">
    <text evidence="3">The sequence shown here is derived from an EMBL/GenBank/DDBJ whole genome shotgun (WGS) entry which is preliminary data.</text>
</comment>
<feature type="transmembrane region" description="Helical" evidence="1">
    <location>
        <begin position="12"/>
        <end position="33"/>
    </location>
</feature>
<evidence type="ECO:0000313" key="3">
    <source>
        <dbReference type="EMBL" id="KFI18799.1"/>
    </source>
</evidence>
<gene>
    <name evidence="3" type="ORF">IB75_12100</name>
</gene>
<dbReference type="GO" id="GO:0016787">
    <property type="term" value="F:hydrolase activity"/>
    <property type="evidence" value="ECO:0007669"/>
    <property type="project" value="UniProtKB-KW"/>
</dbReference>
<evidence type="ECO:0000259" key="2">
    <source>
        <dbReference type="Pfam" id="PF01578"/>
    </source>
</evidence>
<dbReference type="GO" id="GO:0017004">
    <property type="term" value="P:cytochrome complex assembly"/>
    <property type="evidence" value="ECO:0007669"/>
    <property type="project" value="InterPro"/>
</dbReference>
<feature type="transmembrane region" description="Helical" evidence="1">
    <location>
        <begin position="254"/>
        <end position="275"/>
    </location>
</feature>
<name>A0A0E2YZZ5_9GAMM</name>
<keyword evidence="1" id="KW-1133">Transmembrane helix</keyword>
<accession>A0A0E2YZZ5</accession>
<feature type="transmembrane region" description="Helical" evidence="1">
    <location>
        <begin position="143"/>
        <end position="165"/>
    </location>
</feature>
<dbReference type="Proteomes" id="UP000028839">
    <property type="component" value="Unassembled WGS sequence"/>
</dbReference>
<evidence type="ECO:0000313" key="4">
    <source>
        <dbReference type="Proteomes" id="UP000028839"/>
    </source>
</evidence>
<feature type="transmembrane region" description="Helical" evidence="1">
    <location>
        <begin position="78"/>
        <end position="95"/>
    </location>
</feature>
<dbReference type="OrthoDB" id="9780793at2"/>
<dbReference type="Pfam" id="PF01578">
    <property type="entry name" value="Cytochrom_C_asm"/>
    <property type="match status" value="1"/>
</dbReference>
<feature type="transmembrane region" description="Helical" evidence="1">
    <location>
        <begin position="45"/>
        <end position="66"/>
    </location>
</feature>
<dbReference type="HOGENOM" id="CLU_049710_1_0_6"/>
<organism evidence="3 4">
    <name type="scientific">Nitrosococcus oceani C-27</name>
    <dbReference type="NCBI Taxonomy" id="314279"/>
    <lineage>
        <taxon>Bacteria</taxon>
        <taxon>Pseudomonadati</taxon>
        <taxon>Pseudomonadota</taxon>
        <taxon>Gammaproteobacteria</taxon>
        <taxon>Chromatiales</taxon>
        <taxon>Chromatiaceae</taxon>
        <taxon>Nitrosococcus</taxon>
    </lineage>
</organism>
<keyword evidence="3" id="KW-0378">Hydrolase</keyword>
<evidence type="ECO:0000256" key="1">
    <source>
        <dbReference type="SAM" id="Phobius"/>
    </source>
</evidence>
<keyword evidence="1" id="KW-0812">Transmembrane</keyword>
<feature type="transmembrane region" description="Helical" evidence="1">
    <location>
        <begin position="226"/>
        <end position="242"/>
    </location>
</feature>
<dbReference type="PANTHER" id="PTHR38034:SF1">
    <property type="entry name" value="INNER MEMBRANE PROTEIN YPJD"/>
    <property type="match status" value="1"/>
</dbReference>
<dbReference type="InterPro" id="IPR002541">
    <property type="entry name" value="Cyt_c_assembly"/>
</dbReference>
<dbReference type="AlphaFoldDB" id="A0A0E2YZZ5"/>
<feature type="transmembrane region" description="Helical" evidence="1">
    <location>
        <begin position="191"/>
        <end position="214"/>
    </location>
</feature>
<protein>
    <submittedName>
        <fullName evidence="3">Phosphohydrolase</fullName>
    </submittedName>
</protein>
<dbReference type="InterPro" id="IPR052372">
    <property type="entry name" value="YpjD/HemX"/>
</dbReference>
<feature type="domain" description="Cytochrome c assembly protein" evidence="2">
    <location>
        <begin position="48"/>
        <end position="278"/>
    </location>
</feature>
<reference evidence="3 4" key="1">
    <citation type="submission" date="2014-07" db="EMBL/GenBank/DDBJ databases">
        <title>Comparative analysis of Nitrosococcus oceani genome inventories of strains from Pacific and Atlantic gyres.</title>
        <authorList>
            <person name="Lim C.K."/>
            <person name="Wang L."/>
            <person name="Sayavedra-Soto L.A."/>
            <person name="Klotz M.G."/>
        </authorList>
    </citation>
    <scope>NUCLEOTIDE SEQUENCE [LARGE SCALE GENOMIC DNA]</scope>
    <source>
        <strain evidence="3 4">C-27</strain>
    </source>
</reference>
<sequence length="282" mass="30799">MLNISIMPLESLLGIVCYCAAGIALGWCLLNANAKKGKRSASKQLAGLLGLAGVVFHSFVLANHLFTTSGISLSFTDALSAAAWLMALLLLAASLKKPIENMGIAVYPFAAIALGTQDLFPSQHIVVKFSAESGVMKPLEIHILISLVAYSLLALAAMHALLLAVQNHQIRNKHPGGFIRALPPLQTMETLLFQILTVGFVLLSLSLFSGILFLEDIFAQHLAHKTVFSIVAWLVFGILLWGRWRSGWRGRTAIHWTLCGFFFLMLAYFGTKLVLEIVLQRT</sequence>
<proteinExistence type="predicted"/>
<dbReference type="PANTHER" id="PTHR38034">
    <property type="entry name" value="INNER MEMBRANE PROTEIN YPJD"/>
    <property type="match status" value="1"/>
</dbReference>
<keyword evidence="1" id="KW-0472">Membrane</keyword>